<comment type="caution">
    <text evidence="1">The sequence shown here is derived from an EMBL/GenBank/DDBJ whole genome shotgun (WGS) entry which is preliminary data.</text>
</comment>
<dbReference type="Pfam" id="PF19420">
    <property type="entry name" value="DDAH_eukar"/>
    <property type="match status" value="1"/>
</dbReference>
<dbReference type="SUPFAM" id="SSF55909">
    <property type="entry name" value="Pentein"/>
    <property type="match status" value="1"/>
</dbReference>
<organism evidence="1 2">
    <name type="scientific">Veronia pacifica</name>
    <dbReference type="NCBI Taxonomy" id="1080227"/>
    <lineage>
        <taxon>Bacteria</taxon>
        <taxon>Pseudomonadati</taxon>
        <taxon>Pseudomonadota</taxon>
        <taxon>Gammaproteobacteria</taxon>
        <taxon>Vibrionales</taxon>
        <taxon>Vibrionaceae</taxon>
        <taxon>Veronia</taxon>
    </lineage>
</organism>
<dbReference type="PIRSF" id="PIRSF028188">
    <property type="entry name" value="Amdntrnsf_FN0238"/>
    <property type="match status" value="1"/>
</dbReference>
<dbReference type="GO" id="GO:0016740">
    <property type="term" value="F:transferase activity"/>
    <property type="evidence" value="ECO:0007669"/>
    <property type="project" value="UniProtKB-KW"/>
</dbReference>
<dbReference type="PANTHER" id="PTHR43224">
    <property type="entry name" value="AMIDINOTRANSFERASE"/>
    <property type="match status" value="1"/>
</dbReference>
<dbReference type="NCBIfam" id="NF046062">
    <property type="entry name" value="citrull_CtlX"/>
    <property type="match status" value="1"/>
</dbReference>
<sequence>MVVQFSQGRHHPLHFRPHTAQSVIMVPPVDFAFNTEASADNEFQNKPSIPGDQVRTRATSEFNAMVNCLSEHGIDVVVMNYQPEEQSTPDAVFPNNWFSTSPNGEITLYPMACENRRREVRQEPLKQVLNQHGYDVINYDELVELSNPDTFLESTGVMVMDHVNRVVYAAISARCDQGLLSHWAAKTGYKVIAFDTHLSSGSPVYHTNVMMSVGETFAVICDDIIDRFERRRVLDSLSSTKEVVTITESQMASFCGNILQLQNQHGERFIAMSQSAFDAFTDEQKTKLSAHGTLLPFDVSTIESIGGGSVRCMLAENFLPRVR</sequence>
<reference evidence="1 2" key="1">
    <citation type="submission" date="2016-05" db="EMBL/GenBank/DDBJ databases">
        <title>Genomic Taxonomy of the Vibrionaceae.</title>
        <authorList>
            <person name="Gomez-Gil B."/>
            <person name="Enciso-Ibarra J."/>
        </authorList>
    </citation>
    <scope>NUCLEOTIDE SEQUENCE [LARGE SCALE GENOMIC DNA]</scope>
    <source>
        <strain evidence="1 2">CAIM 1920</strain>
    </source>
</reference>
<keyword evidence="1" id="KW-0808">Transferase</keyword>
<gene>
    <name evidence="1" type="ORF">A8L45_21745</name>
</gene>
<keyword evidence="2" id="KW-1185">Reference proteome</keyword>
<proteinExistence type="predicted"/>
<dbReference type="InterPro" id="IPR014541">
    <property type="entry name" value="Amdntrnsf_FN0238"/>
</dbReference>
<dbReference type="PANTHER" id="PTHR43224:SF1">
    <property type="entry name" value="AMIDINOTRANSFERASE"/>
    <property type="match status" value="1"/>
</dbReference>
<dbReference type="Proteomes" id="UP000094936">
    <property type="component" value="Unassembled WGS sequence"/>
</dbReference>
<dbReference type="EMBL" id="LYBM01000064">
    <property type="protein sequence ID" value="ODA29754.1"/>
    <property type="molecule type" value="Genomic_DNA"/>
</dbReference>
<dbReference type="RefSeq" id="WP_068905457.1">
    <property type="nucleotide sequence ID" value="NZ_JBHUIF010000009.1"/>
</dbReference>
<name>A0A1C3E945_9GAMM</name>
<dbReference type="OrthoDB" id="9788268at2"/>
<dbReference type="AlphaFoldDB" id="A0A1C3E945"/>
<evidence type="ECO:0000313" key="2">
    <source>
        <dbReference type="Proteomes" id="UP000094936"/>
    </source>
</evidence>
<accession>A0A1C3E945</accession>
<protein>
    <submittedName>
        <fullName evidence="1">Amidinotransferase</fullName>
    </submittedName>
</protein>
<evidence type="ECO:0000313" key="1">
    <source>
        <dbReference type="EMBL" id="ODA29754.1"/>
    </source>
</evidence>
<dbReference type="Gene3D" id="3.75.10.10">
    <property type="entry name" value="L-arginine/glycine Amidinotransferase, Chain A"/>
    <property type="match status" value="1"/>
</dbReference>